<keyword evidence="1" id="KW-0472">Membrane</keyword>
<accession>A0A5B7EF94</accession>
<evidence type="ECO:0000313" key="3">
    <source>
        <dbReference type="Proteomes" id="UP000324222"/>
    </source>
</evidence>
<organism evidence="2 3">
    <name type="scientific">Portunus trituberculatus</name>
    <name type="common">Swimming crab</name>
    <name type="synonym">Neptunus trituberculatus</name>
    <dbReference type="NCBI Taxonomy" id="210409"/>
    <lineage>
        <taxon>Eukaryota</taxon>
        <taxon>Metazoa</taxon>
        <taxon>Ecdysozoa</taxon>
        <taxon>Arthropoda</taxon>
        <taxon>Crustacea</taxon>
        <taxon>Multicrustacea</taxon>
        <taxon>Malacostraca</taxon>
        <taxon>Eumalacostraca</taxon>
        <taxon>Eucarida</taxon>
        <taxon>Decapoda</taxon>
        <taxon>Pleocyemata</taxon>
        <taxon>Brachyura</taxon>
        <taxon>Eubrachyura</taxon>
        <taxon>Portunoidea</taxon>
        <taxon>Portunidae</taxon>
        <taxon>Portuninae</taxon>
        <taxon>Portunus</taxon>
    </lineage>
</organism>
<keyword evidence="1" id="KW-0812">Transmembrane</keyword>
<evidence type="ECO:0000256" key="1">
    <source>
        <dbReference type="SAM" id="Phobius"/>
    </source>
</evidence>
<reference evidence="2 3" key="1">
    <citation type="submission" date="2019-05" db="EMBL/GenBank/DDBJ databases">
        <title>Another draft genome of Portunus trituberculatus and its Hox gene families provides insights of decapod evolution.</title>
        <authorList>
            <person name="Jeong J.-H."/>
            <person name="Song I."/>
            <person name="Kim S."/>
            <person name="Choi T."/>
            <person name="Kim D."/>
            <person name="Ryu S."/>
            <person name="Kim W."/>
        </authorList>
    </citation>
    <scope>NUCLEOTIDE SEQUENCE [LARGE SCALE GENOMIC DNA]</scope>
    <source>
        <tissue evidence="2">Muscle</tissue>
    </source>
</reference>
<dbReference type="EMBL" id="VSRR010002533">
    <property type="protein sequence ID" value="MPC31949.1"/>
    <property type="molecule type" value="Genomic_DNA"/>
</dbReference>
<feature type="transmembrane region" description="Helical" evidence="1">
    <location>
        <begin position="6"/>
        <end position="24"/>
    </location>
</feature>
<dbReference type="AlphaFoldDB" id="A0A5B7EF94"/>
<comment type="caution">
    <text evidence="2">The sequence shown here is derived from an EMBL/GenBank/DDBJ whole genome shotgun (WGS) entry which is preliminary data.</text>
</comment>
<keyword evidence="1" id="KW-1133">Transmembrane helix</keyword>
<gene>
    <name evidence="2" type="ORF">E2C01_025249</name>
</gene>
<name>A0A5B7EF94_PORTR</name>
<dbReference type="Proteomes" id="UP000324222">
    <property type="component" value="Unassembled WGS sequence"/>
</dbReference>
<evidence type="ECO:0000313" key="2">
    <source>
        <dbReference type="EMBL" id="MPC31949.1"/>
    </source>
</evidence>
<keyword evidence="3" id="KW-1185">Reference proteome</keyword>
<protein>
    <submittedName>
        <fullName evidence="2">Uncharacterized protein</fullName>
    </submittedName>
</protein>
<sequence length="81" mass="9048">MVLGIVLGSFGVLCLAAGMLFGFLKMLRRVIIHKNFPDQVYHKTTGTEEDGSERLHAPLNRTALYSSHRTGLQRSPEYSVD</sequence>
<proteinExistence type="predicted"/>